<keyword evidence="2 9" id="KW-0813">Transport</keyword>
<organism evidence="11 12">
    <name type="scientific">Oceanibacterium hippocampi</name>
    <dbReference type="NCBI Taxonomy" id="745714"/>
    <lineage>
        <taxon>Bacteria</taxon>
        <taxon>Pseudomonadati</taxon>
        <taxon>Pseudomonadota</taxon>
        <taxon>Alphaproteobacteria</taxon>
        <taxon>Sneathiellales</taxon>
        <taxon>Sneathiellaceae</taxon>
        <taxon>Oceanibacterium</taxon>
    </lineage>
</organism>
<evidence type="ECO:0000313" key="11">
    <source>
        <dbReference type="EMBL" id="SLN70114.1"/>
    </source>
</evidence>
<dbReference type="OrthoDB" id="4964541at2"/>
<keyword evidence="4 9" id="KW-0997">Cell inner membrane</keyword>
<dbReference type="GO" id="GO:0005886">
    <property type="term" value="C:plasma membrane"/>
    <property type="evidence" value="ECO:0007669"/>
    <property type="project" value="UniProtKB-SubCell"/>
</dbReference>
<evidence type="ECO:0000256" key="1">
    <source>
        <dbReference type="ARBA" id="ARBA00004429"/>
    </source>
</evidence>
<dbReference type="GO" id="GO:0015740">
    <property type="term" value="P:C4-dicarboxylate transport"/>
    <property type="evidence" value="ECO:0007669"/>
    <property type="project" value="TreeGrafter"/>
</dbReference>
<comment type="similarity">
    <text evidence="8 9">Belongs to the TRAP transporter small permease family.</text>
</comment>
<protein>
    <recommendedName>
        <fullName evidence="9">TRAP transporter small permease protein</fullName>
    </recommendedName>
</protein>
<keyword evidence="3" id="KW-1003">Cell membrane</keyword>
<keyword evidence="12" id="KW-1185">Reference proteome</keyword>
<dbReference type="InParanoid" id="A0A1Y5TS14"/>
<evidence type="ECO:0000313" key="12">
    <source>
        <dbReference type="Proteomes" id="UP000193200"/>
    </source>
</evidence>
<dbReference type="Pfam" id="PF04290">
    <property type="entry name" value="DctQ"/>
    <property type="match status" value="1"/>
</dbReference>
<comment type="subunit">
    <text evidence="9">The complex comprises the extracytoplasmic solute receptor protein and the two transmembrane proteins.</text>
</comment>
<comment type="function">
    <text evidence="9">Part of the tripartite ATP-independent periplasmic (TRAP) transport system.</text>
</comment>
<keyword evidence="7 9" id="KW-0472">Membrane</keyword>
<feature type="transmembrane region" description="Helical" evidence="9">
    <location>
        <begin position="50"/>
        <end position="68"/>
    </location>
</feature>
<gene>
    <name evidence="11" type="ORF">OCH7691_03245</name>
</gene>
<evidence type="ECO:0000256" key="3">
    <source>
        <dbReference type="ARBA" id="ARBA00022475"/>
    </source>
</evidence>
<dbReference type="RefSeq" id="WP_085884608.1">
    <property type="nucleotide sequence ID" value="NZ_FWFR01000003.1"/>
</dbReference>
<dbReference type="GO" id="GO:0022857">
    <property type="term" value="F:transmembrane transporter activity"/>
    <property type="evidence" value="ECO:0007669"/>
    <property type="project" value="UniProtKB-UniRule"/>
</dbReference>
<keyword evidence="6 9" id="KW-1133">Transmembrane helix</keyword>
<evidence type="ECO:0000256" key="8">
    <source>
        <dbReference type="ARBA" id="ARBA00038436"/>
    </source>
</evidence>
<feature type="domain" description="Tripartite ATP-independent periplasmic transporters DctQ component" evidence="10">
    <location>
        <begin position="26"/>
        <end position="162"/>
    </location>
</feature>
<dbReference type="PANTHER" id="PTHR35011:SF2">
    <property type="entry name" value="2,3-DIKETO-L-GULONATE TRAP TRANSPORTER SMALL PERMEASE PROTEIN YIAM"/>
    <property type="match status" value="1"/>
</dbReference>
<accession>A0A1Y5TS14</accession>
<reference evidence="11 12" key="1">
    <citation type="submission" date="2017-03" db="EMBL/GenBank/DDBJ databases">
        <authorList>
            <person name="Afonso C.L."/>
            <person name="Miller P.J."/>
            <person name="Scott M.A."/>
            <person name="Spackman E."/>
            <person name="Goraichik I."/>
            <person name="Dimitrov K.M."/>
            <person name="Suarez D.L."/>
            <person name="Swayne D.E."/>
        </authorList>
    </citation>
    <scope>NUCLEOTIDE SEQUENCE [LARGE SCALE GENOMIC DNA]</scope>
    <source>
        <strain evidence="11 12">CECT 7691</strain>
    </source>
</reference>
<keyword evidence="5 9" id="KW-0812">Transmembrane</keyword>
<evidence type="ECO:0000256" key="6">
    <source>
        <dbReference type="ARBA" id="ARBA00022989"/>
    </source>
</evidence>
<feature type="transmembrane region" description="Helical" evidence="9">
    <location>
        <begin position="133"/>
        <end position="157"/>
    </location>
</feature>
<evidence type="ECO:0000259" key="10">
    <source>
        <dbReference type="Pfam" id="PF04290"/>
    </source>
</evidence>
<dbReference type="InterPro" id="IPR055348">
    <property type="entry name" value="DctQ"/>
</dbReference>
<evidence type="ECO:0000256" key="7">
    <source>
        <dbReference type="ARBA" id="ARBA00023136"/>
    </source>
</evidence>
<dbReference type="AlphaFoldDB" id="A0A1Y5TS14"/>
<comment type="subcellular location">
    <subcellularLocation>
        <location evidence="1 9">Cell inner membrane</location>
        <topology evidence="1 9">Multi-pass membrane protein</topology>
    </subcellularLocation>
</comment>
<feature type="transmembrane region" description="Helical" evidence="9">
    <location>
        <begin position="18"/>
        <end position="38"/>
    </location>
</feature>
<evidence type="ECO:0000256" key="5">
    <source>
        <dbReference type="ARBA" id="ARBA00022692"/>
    </source>
</evidence>
<name>A0A1Y5TS14_9PROT</name>
<evidence type="ECO:0000256" key="2">
    <source>
        <dbReference type="ARBA" id="ARBA00022448"/>
    </source>
</evidence>
<evidence type="ECO:0000256" key="9">
    <source>
        <dbReference type="RuleBase" id="RU369079"/>
    </source>
</evidence>
<dbReference type="PANTHER" id="PTHR35011">
    <property type="entry name" value="2,3-DIKETO-L-GULONATE TRAP TRANSPORTER SMALL PERMEASE PROTEIN YIAM"/>
    <property type="match status" value="1"/>
</dbReference>
<dbReference type="EMBL" id="FWFR01000003">
    <property type="protein sequence ID" value="SLN70114.1"/>
    <property type="molecule type" value="Genomic_DNA"/>
</dbReference>
<evidence type="ECO:0000256" key="4">
    <source>
        <dbReference type="ARBA" id="ARBA00022519"/>
    </source>
</evidence>
<sequence length="171" mass="19036">MRAIIRVSDGLDWLLRRLAAGCFVGMLVFVSIQVVARYILREPPTWTEELARFAMVWGGLLGATVAYKSQYDPVLIRLSDRNSAFLRWAMRLIRLAAPPIFLGPVLYFSIFGPNMDMARGFLGRSALRTADTLGFPMIYIALAVPIAACAILIHWLARFGEEATGDDPSID</sequence>
<feature type="transmembrane region" description="Helical" evidence="9">
    <location>
        <begin position="88"/>
        <end position="112"/>
    </location>
</feature>
<proteinExistence type="inferred from homology"/>
<dbReference type="InterPro" id="IPR007387">
    <property type="entry name" value="TRAP_DctQ"/>
</dbReference>
<dbReference type="Proteomes" id="UP000193200">
    <property type="component" value="Unassembled WGS sequence"/>
</dbReference>